<feature type="region of interest" description="Disordered" evidence="1">
    <location>
        <begin position="93"/>
        <end position="115"/>
    </location>
</feature>
<proteinExistence type="predicted"/>
<protein>
    <submittedName>
        <fullName evidence="2">Uncharacterized protein</fullName>
    </submittedName>
</protein>
<organism evidence="2">
    <name type="scientific">Aureobasidium pullulans</name>
    <name type="common">Black yeast</name>
    <name type="synonym">Pullularia pullulans</name>
    <dbReference type="NCBI Taxonomy" id="5580"/>
    <lineage>
        <taxon>Eukaryota</taxon>
        <taxon>Fungi</taxon>
        <taxon>Dikarya</taxon>
        <taxon>Ascomycota</taxon>
        <taxon>Pezizomycotina</taxon>
        <taxon>Dothideomycetes</taxon>
        <taxon>Dothideomycetidae</taxon>
        <taxon>Dothideales</taxon>
        <taxon>Saccotheciaceae</taxon>
        <taxon>Aureobasidium</taxon>
    </lineage>
</organism>
<evidence type="ECO:0000256" key="1">
    <source>
        <dbReference type="SAM" id="MobiDB-lite"/>
    </source>
</evidence>
<comment type="caution">
    <text evidence="2">The sequence shown here is derived from an EMBL/GenBank/DDBJ whole genome shotgun (WGS) entry which is preliminary data.</text>
</comment>
<feature type="compositionally biased region" description="Acidic residues" evidence="1">
    <location>
        <begin position="95"/>
        <end position="107"/>
    </location>
</feature>
<gene>
    <name evidence="2" type="ORF">D6D13_01320</name>
</gene>
<evidence type="ECO:0000313" key="2">
    <source>
        <dbReference type="EMBL" id="THX16761.1"/>
    </source>
</evidence>
<sequence length="317" mass="35857">MRDVDVLSTTALDEELRLAEVVGVSGTYIEKLEPLGLPVVEVVRTFTFVDGDNVVSVSLAPEEPEKLDVPEVEVDAEIVTLVLDSVALVEMKDERDDEDELADEEDVRTDGEGVRIDDDEDVRDDEEDLVEVLEELNPLLLDVLEVLGVDDIDEDFEVVFEEVLDEDEVFWGLEEDFDVVLDEDEVLDKDFDDVCEDVLEDVFEDVFDSDELEDFDELFEDEDVLTDEDGLVVEDDEVFLVEVDTLDEVEIFLVELEVFLVEVETFLVEEDIFFVLEDSGLPSTHLQRVVRALAEYLANGDVVLELGRCVNNDSTGE</sequence>
<reference evidence="2" key="1">
    <citation type="submission" date="2018-10" db="EMBL/GenBank/DDBJ databases">
        <title>Fifty Aureobasidium pullulans genomes reveal a recombining polyextremotolerant generalist.</title>
        <authorList>
            <person name="Gostincar C."/>
            <person name="Turk M."/>
            <person name="Zajc J."/>
            <person name="Gunde-Cimerman N."/>
        </authorList>
    </citation>
    <scope>NUCLEOTIDE SEQUENCE [LARGE SCALE GENOMIC DNA]</scope>
    <source>
        <strain evidence="2">EXF-10085</strain>
    </source>
</reference>
<name>A0A4S9D8M8_AURPU</name>
<accession>A0A4S9D8M8</accession>
<dbReference type="EMBL" id="QZAS01000003">
    <property type="protein sequence ID" value="THX16761.1"/>
    <property type="molecule type" value="Genomic_DNA"/>
</dbReference>
<dbReference type="AlphaFoldDB" id="A0A4S9D8M8"/>